<dbReference type="GO" id="GO:0042586">
    <property type="term" value="F:peptide deformylase activity"/>
    <property type="evidence" value="ECO:0007669"/>
    <property type="project" value="UniProtKB-UniRule"/>
</dbReference>
<keyword evidence="4 6" id="KW-0648">Protein biosynthesis</keyword>
<evidence type="ECO:0000256" key="3">
    <source>
        <dbReference type="ARBA" id="ARBA00022801"/>
    </source>
</evidence>
<evidence type="ECO:0000256" key="6">
    <source>
        <dbReference type="HAMAP-Rule" id="MF_00163"/>
    </source>
</evidence>
<dbReference type="NCBIfam" id="NF001159">
    <property type="entry name" value="PRK00150.1-3"/>
    <property type="match status" value="1"/>
</dbReference>
<comment type="similarity">
    <text evidence="1 6">Belongs to the polypeptide deformylase family.</text>
</comment>
<comment type="catalytic activity">
    <reaction evidence="6">
        <text>N-terminal N-formyl-L-methionyl-[peptide] + H2O = N-terminal L-methionyl-[peptide] + formate</text>
        <dbReference type="Rhea" id="RHEA:24420"/>
        <dbReference type="Rhea" id="RHEA-COMP:10639"/>
        <dbReference type="Rhea" id="RHEA-COMP:10640"/>
        <dbReference type="ChEBI" id="CHEBI:15377"/>
        <dbReference type="ChEBI" id="CHEBI:15740"/>
        <dbReference type="ChEBI" id="CHEBI:49298"/>
        <dbReference type="ChEBI" id="CHEBI:64731"/>
        <dbReference type="EC" id="3.5.1.88"/>
    </reaction>
</comment>
<dbReference type="Pfam" id="PF01327">
    <property type="entry name" value="Pep_deformylase"/>
    <property type="match status" value="1"/>
</dbReference>
<feature type="binding site" evidence="6">
    <location>
        <position position="133"/>
    </location>
    <ligand>
        <name>Fe cation</name>
        <dbReference type="ChEBI" id="CHEBI:24875"/>
    </ligand>
</feature>
<dbReference type="InterPro" id="IPR023635">
    <property type="entry name" value="Peptide_deformylase"/>
</dbReference>
<dbReference type="InterPro" id="IPR036821">
    <property type="entry name" value="Peptide_deformylase_sf"/>
</dbReference>
<evidence type="ECO:0000256" key="4">
    <source>
        <dbReference type="ARBA" id="ARBA00022917"/>
    </source>
</evidence>
<proteinExistence type="inferred from homology"/>
<dbReference type="GO" id="GO:0006412">
    <property type="term" value="P:translation"/>
    <property type="evidence" value="ECO:0007669"/>
    <property type="project" value="UniProtKB-UniRule"/>
</dbReference>
<protein>
    <recommendedName>
        <fullName evidence="6">Peptide deformylase</fullName>
        <shortName evidence="6">PDF</shortName>
        <ecNumber evidence="6">3.5.1.88</ecNumber>
    </recommendedName>
    <alternativeName>
        <fullName evidence="6">Polypeptide deformylase</fullName>
    </alternativeName>
</protein>
<feature type="binding site" evidence="6">
    <location>
        <position position="91"/>
    </location>
    <ligand>
        <name>Fe cation</name>
        <dbReference type="ChEBI" id="CHEBI:24875"/>
    </ligand>
</feature>
<dbReference type="EC" id="3.5.1.88" evidence="6"/>
<dbReference type="EMBL" id="CP097751">
    <property type="protein sequence ID" value="URJ27448.1"/>
    <property type="molecule type" value="Genomic_DNA"/>
</dbReference>
<sequence length="173" mass="19945">MSILEILYYPDKRLRTIADPVVAVSDDTNQIINDMFDTMYFKKGIGLAATQVNIHQQIIVIDLYKKNKQRLVFINPAITKKTGVISIPESCLSIPQIYEIVPRSEKITIQSLDQYGNKFEMEANNLLAICIQHEVDHLFGKLFIDHLSPLKIKKIHKKIKKLSKTFKKNQFSL</sequence>
<dbReference type="Proteomes" id="UP001056483">
    <property type="component" value="Chromosome"/>
</dbReference>
<comment type="function">
    <text evidence="6">Removes the formyl group from the N-terminal Met of newly synthesized proteins. Requires at least a dipeptide for an efficient rate of reaction. N-terminal L-methionine is a prerequisite for activity but the enzyme has broad specificity at other positions.</text>
</comment>
<dbReference type="NCBIfam" id="TIGR00079">
    <property type="entry name" value="pept_deformyl"/>
    <property type="match status" value="1"/>
</dbReference>
<dbReference type="RefSeq" id="WP_250246908.1">
    <property type="nucleotide sequence ID" value="NZ_CP097749.1"/>
</dbReference>
<dbReference type="PANTHER" id="PTHR10458:SF22">
    <property type="entry name" value="PEPTIDE DEFORMYLASE"/>
    <property type="match status" value="1"/>
</dbReference>
<feature type="binding site" evidence="6">
    <location>
        <position position="137"/>
    </location>
    <ligand>
        <name>Fe cation</name>
        <dbReference type="ChEBI" id="CHEBI:24875"/>
    </ligand>
</feature>
<keyword evidence="3 6" id="KW-0378">Hydrolase</keyword>
<name>A0AAE9I6P9_9ENTR</name>
<evidence type="ECO:0000256" key="1">
    <source>
        <dbReference type="ARBA" id="ARBA00010759"/>
    </source>
</evidence>
<evidence type="ECO:0000313" key="10">
    <source>
        <dbReference type="Proteomes" id="UP001056483"/>
    </source>
</evidence>
<comment type="cofactor">
    <cofactor evidence="6">
        <name>Fe(2+)</name>
        <dbReference type="ChEBI" id="CHEBI:29033"/>
    </cofactor>
    <text evidence="6">Binds 1 Fe(2+) ion.</text>
</comment>
<dbReference type="EMBL" id="CP097750">
    <property type="protein sequence ID" value="URJ24644.1"/>
    <property type="molecule type" value="Genomic_DNA"/>
</dbReference>
<feature type="active site" evidence="6">
    <location>
        <position position="134"/>
    </location>
</feature>
<dbReference type="FunFam" id="3.90.45.10:FF:000001">
    <property type="entry name" value="Peptide deformylase"/>
    <property type="match status" value="1"/>
</dbReference>
<evidence type="ECO:0000313" key="9">
    <source>
        <dbReference type="Proteomes" id="UP001056323"/>
    </source>
</evidence>
<dbReference type="HAMAP" id="MF_00163">
    <property type="entry name" value="Pep_deformylase"/>
    <property type="match status" value="1"/>
</dbReference>
<accession>A0AAE9I6P9</accession>
<dbReference type="Gene3D" id="3.90.45.10">
    <property type="entry name" value="Peptide deformylase"/>
    <property type="match status" value="1"/>
</dbReference>
<dbReference type="PANTHER" id="PTHR10458">
    <property type="entry name" value="PEPTIDE DEFORMYLASE"/>
    <property type="match status" value="1"/>
</dbReference>
<dbReference type="KEGG" id="bhb:M9394_02710"/>
<dbReference type="GO" id="GO:0046872">
    <property type="term" value="F:metal ion binding"/>
    <property type="evidence" value="ECO:0007669"/>
    <property type="project" value="UniProtKB-KW"/>
</dbReference>
<evidence type="ECO:0000313" key="7">
    <source>
        <dbReference type="EMBL" id="URJ24644.1"/>
    </source>
</evidence>
<evidence type="ECO:0000256" key="5">
    <source>
        <dbReference type="ARBA" id="ARBA00023004"/>
    </source>
</evidence>
<dbReference type="Proteomes" id="UP001056323">
    <property type="component" value="Chromosome"/>
</dbReference>
<evidence type="ECO:0000313" key="8">
    <source>
        <dbReference type="EMBL" id="URJ27448.1"/>
    </source>
</evidence>
<dbReference type="AlphaFoldDB" id="A0AAE9I6P9"/>
<reference evidence="8" key="1">
    <citation type="submission" date="2022-05" db="EMBL/GenBank/DDBJ databases">
        <title>Impact of host demography and evolutionary history on endosymbiont molecular evolution: a test in carpenter ants (Genus Camponotus) and their Blochmannia endosymbionts.</title>
        <authorList>
            <person name="Manthey J.D."/>
            <person name="Giron J.C."/>
            <person name="Hruska J.P."/>
        </authorList>
    </citation>
    <scope>NUCLEOTIDE SEQUENCE</scope>
    <source>
        <strain evidence="8">C-049</strain>
        <strain evidence="7">C-050</strain>
    </source>
</reference>
<organism evidence="8 9">
    <name type="scientific">Candidatus Blochmanniella camponoti</name>
    <dbReference type="NCBI Taxonomy" id="108080"/>
    <lineage>
        <taxon>Bacteria</taxon>
        <taxon>Pseudomonadati</taxon>
        <taxon>Pseudomonadota</taxon>
        <taxon>Gammaproteobacteria</taxon>
        <taxon>Enterobacterales</taxon>
        <taxon>Enterobacteriaceae</taxon>
        <taxon>ant endosymbionts</taxon>
        <taxon>Candidatus Blochmanniella</taxon>
    </lineage>
</organism>
<dbReference type="SUPFAM" id="SSF56420">
    <property type="entry name" value="Peptide deformylase"/>
    <property type="match status" value="1"/>
</dbReference>
<keyword evidence="5 6" id="KW-0408">Iron</keyword>
<gene>
    <name evidence="6 8" type="primary">def</name>
    <name evidence="8" type="ORF">M9394_02710</name>
    <name evidence="7" type="ORF">M9404_00760</name>
</gene>
<keyword evidence="2 6" id="KW-0479">Metal-binding</keyword>
<dbReference type="CDD" id="cd00487">
    <property type="entry name" value="Pep_deformylase"/>
    <property type="match status" value="1"/>
</dbReference>
<dbReference type="PRINTS" id="PR01576">
    <property type="entry name" value="PDEFORMYLASE"/>
</dbReference>
<evidence type="ECO:0000256" key="2">
    <source>
        <dbReference type="ARBA" id="ARBA00022723"/>
    </source>
</evidence>
<dbReference type="PIRSF" id="PIRSF004749">
    <property type="entry name" value="Pep_def"/>
    <property type="match status" value="1"/>
</dbReference>
<keyword evidence="10" id="KW-1185">Reference proteome</keyword>